<gene>
    <name evidence="3" type="ORF">QTG54_016214</name>
</gene>
<evidence type="ECO:0000256" key="1">
    <source>
        <dbReference type="SAM" id="MobiDB-lite"/>
    </source>
</evidence>
<dbReference type="SUPFAM" id="SSF52540">
    <property type="entry name" value="P-loop containing nucleoside triphosphate hydrolases"/>
    <property type="match status" value="1"/>
</dbReference>
<dbReference type="EMBL" id="JATAAI010000054">
    <property type="protein sequence ID" value="KAK1733076.1"/>
    <property type="molecule type" value="Genomic_DNA"/>
</dbReference>
<organism evidence="3 4">
    <name type="scientific">Skeletonema marinoi</name>
    <dbReference type="NCBI Taxonomy" id="267567"/>
    <lineage>
        <taxon>Eukaryota</taxon>
        <taxon>Sar</taxon>
        <taxon>Stramenopiles</taxon>
        <taxon>Ochrophyta</taxon>
        <taxon>Bacillariophyta</taxon>
        <taxon>Coscinodiscophyceae</taxon>
        <taxon>Thalassiosirophycidae</taxon>
        <taxon>Thalassiosirales</taxon>
        <taxon>Skeletonemataceae</taxon>
        <taxon>Skeletonema</taxon>
        <taxon>Skeletonema marinoi-dohrnii complex</taxon>
    </lineage>
</organism>
<accession>A0AAD9D3Z6</accession>
<proteinExistence type="predicted"/>
<dbReference type="InterPro" id="IPR027417">
    <property type="entry name" value="P-loop_NTPase"/>
</dbReference>
<dbReference type="Gene3D" id="1.25.40.10">
    <property type="entry name" value="Tetratricopeptide repeat domain"/>
    <property type="match status" value="1"/>
</dbReference>
<feature type="region of interest" description="Disordered" evidence="1">
    <location>
        <begin position="198"/>
        <end position="221"/>
    </location>
</feature>
<keyword evidence="4" id="KW-1185">Reference proteome</keyword>
<dbReference type="InterPro" id="IPR053159">
    <property type="entry name" value="Hybrid_Histidine_Kinase"/>
</dbReference>
<name>A0AAD9D3Z6_9STRA</name>
<dbReference type="Proteomes" id="UP001224775">
    <property type="component" value="Unassembled WGS sequence"/>
</dbReference>
<comment type="caution">
    <text evidence="3">The sequence shown here is derived from an EMBL/GenBank/DDBJ whole genome shotgun (WGS) entry which is preliminary data.</text>
</comment>
<evidence type="ECO:0000259" key="2">
    <source>
        <dbReference type="Pfam" id="PF13191"/>
    </source>
</evidence>
<dbReference type="PANTHER" id="PTHR43642">
    <property type="entry name" value="HYBRID SIGNAL TRANSDUCTION HISTIDINE KINASE G"/>
    <property type="match status" value="1"/>
</dbReference>
<protein>
    <submittedName>
        <fullName evidence="3">AAA ATPase</fullName>
    </submittedName>
</protein>
<dbReference type="InterPro" id="IPR041664">
    <property type="entry name" value="AAA_16"/>
</dbReference>
<dbReference type="Gene3D" id="3.40.50.300">
    <property type="entry name" value="P-loop containing nucleotide triphosphate hydrolases"/>
    <property type="match status" value="1"/>
</dbReference>
<reference evidence="3" key="1">
    <citation type="submission" date="2023-06" db="EMBL/GenBank/DDBJ databases">
        <title>Survivors Of The Sea: Transcriptome response of Skeletonema marinoi to long-term dormancy.</title>
        <authorList>
            <person name="Pinder M.I.M."/>
            <person name="Kourtchenko O."/>
            <person name="Robertson E.K."/>
            <person name="Larsson T."/>
            <person name="Maumus F."/>
            <person name="Osuna-Cruz C.M."/>
            <person name="Vancaester E."/>
            <person name="Stenow R."/>
            <person name="Vandepoele K."/>
            <person name="Ploug H."/>
            <person name="Bruchert V."/>
            <person name="Godhe A."/>
            <person name="Topel M."/>
        </authorList>
    </citation>
    <scope>NUCLEOTIDE SEQUENCE</scope>
    <source>
        <strain evidence="3">R05AC</strain>
    </source>
</reference>
<sequence>MSEQRKPLSEWIRLFHTFLDQQFCNIGNHATVSLSSSDYLILALRLTCSLIDEICRVGEETGRSPTPRFDWMDSIVVYLKSNSSKGDGTENVVNTILTDDDDGIRVEVLPSLFDKTENYASQMDGILYSLGIVFFEIFSRGERPAELEQTQIGETTPNGFGAGAEELYEGFNPFQQGGTIDAGELSMYKHLLSDYNLSDDDSTSSEKAFQGDGPRKKRTQNENYNMCSVSVEPLIEKGVPMSLCDLIANMLDCANGTLRKDETYSDVSEVRDDLQLMLDKPSIYLYDQNMGGLSTTGLQFGDTVFGRNAELSTIKEAYRRAVSGDSEVVTIYGQSGTGKSLLAYEFGKYVLADGGILLSGKFDQLQQGTPFSALASAFNQYCGILLQSCELSSSRGEMLAHQINHVLGREANHLAKLIPNLANILCLDTSGIIHDEGCTNAQNRLQYLLCRFVEVISSTFAAPVTLFLDDLQWADSASIAAVNQLLLGGLASQNTHFFFLGCYRDGEADNCNPLWKSLCYNNLVNARSTDVKLDCMGEETLSTMVSETLCLSPRLTRSLSSVIYHKTKGNPLFVSRLMISLNKEGLLRPSLSRRRWEWDKEKIQCQKLPDDVAMFLTKSIKALSEDVKSSLSVLSCFGSSVECAFIKTLEKVLKNNLLRNLDAAVEEGLLDKKDGRYHFSHDRIQEAAYNMMNFLDRCHFHFTYGMALAQLSAREKDDSNLLIAVNQLNLASPEAVQERSQNVIIAKLNLQAGKKTMEMSDFVAAYSYFDNGISFLRKKHWEEHYALSLELFDLAAKCALTNGDIVSLKILSEQVIAYGRSYGDKLNVLYSTTCALAFSSKLPESIDKGLDILANLGIELRGWRSSMEACVQETKDLLSAYTDDEILNTRPMTDPTMIIAMKFLGKLEIGMSQIMPKSAPFVMQQIIQLSLLHGMSPVSPIGFVHLGSYMAKLGDISEGYRYVKLSRSLLDKVGSRDSAGEVISIGTQVRAYVEPLQATLEYHNEGFAAAMSSGDIIQAALNLTLICTTSLFAAANLQITLDKCVETDKFLYERKMVIFMIQNKCLHHSIFKLIGTDENPKDFSVEEVKILTTNNSVMTSYYFQKAFISFTFRMYDDSKHFSEKYLDCIANTWANLLFAHSYHAFYMGLISFWLARKSGDEQQWHERGKRSKLALKKWAESSQWTFENKWYLLEAEESYCNNDFDRAKLYYEKAISSAKDHKFVHEEALAYELAAYFYLELGDAEKAMEYFLLAHEKYHEWGAIGKCNSLFKFVESRFTPSSASG</sequence>
<evidence type="ECO:0000313" key="4">
    <source>
        <dbReference type="Proteomes" id="UP001224775"/>
    </source>
</evidence>
<dbReference type="Pfam" id="PF13191">
    <property type="entry name" value="AAA_16"/>
    <property type="match status" value="1"/>
</dbReference>
<dbReference type="SUPFAM" id="SSF48452">
    <property type="entry name" value="TPR-like"/>
    <property type="match status" value="1"/>
</dbReference>
<dbReference type="PANTHER" id="PTHR43642:SF1">
    <property type="entry name" value="HYBRID SIGNAL TRANSDUCTION HISTIDINE KINASE G"/>
    <property type="match status" value="1"/>
</dbReference>
<evidence type="ECO:0000313" key="3">
    <source>
        <dbReference type="EMBL" id="KAK1733076.1"/>
    </source>
</evidence>
<dbReference type="InterPro" id="IPR011990">
    <property type="entry name" value="TPR-like_helical_dom_sf"/>
</dbReference>
<feature type="domain" description="Orc1-like AAA ATPase" evidence="2">
    <location>
        <begin position="304"/>
        <end position="486"/>
    </location>
</feature>